<accession>A0A151R4T5</accession>
<dbReference type="PANTHER" id="PTHR47868">
    <property type="entry name" value="OS05G0457700 PROTEIN"/>
    <property type="match status" value="1"/>
</dbReference>
<evidence type="ECO:0000313" key="2">
    <source>
        <dbReference type="Proteomes" id="UP000075243"/>
    </source>
</evidence>
<dbReference type="PANTHER" id="PTHR47868:SF2">
    <property type="entry name" value="OS05G0457700 PROTEIN"/>
    <property type="match status" value="1"/>
</dbReference>
<dbReference type="GO" id="GO:0005739">
    <property type="term" value="C:mitochondrion"/>
    <property type="evidence" value="ECO:0007669"/>
    <property type="project" value="EnsemblPlants"/>
</dbReference>
<dbReference type="SUPFAM" id="SSF48452">
    <property type="entry name" value="TPR-like"/>
    <property type="match status" value="1"/>
</dbReference>
<protein>
    <recommendedName>
        <fullName evidence="3">Nephrocystin-3</fullName>
    </recommendedName>
</protein>
<gene>
    <name evidence="1" type="ORF">KK1_041275</name>
</gene>
<dbReference type="OMA" id="MIHTATK"/>
<name>A0A151R4T5_CAJCA</name>
<dbReference type="Gene3D" id="1.25.40.10">
    <property type="entry name" value="Tetratricopeptide repeat domain"/>
    <property type="match status" value="2"/>
</dbReference>
<dbReference type="GO" id="GO:1901703">
    <property type="term" value="P:protein localization involved in auxin polar transport"/>
    <property type="evidence" value="ECO:0007669"/>
    <property type="project" value="EnsemblPlants"/>
</dbReference>
<organism evidence="1 2">
    <name type="scientific">Cajanus cajan</name>
    <name type="common">Pigeon pea</name>
    <name type="synonym">Cajanus indicus</name>
    <dbReference type="NCBI Taxonomy" id="3821"/>
    <lineage>
        <taxon>Eukaryota</taxon>
        <taxon>Viridiplantae</taxon>
        <taxon>Streptophyta</taxon>
        <taxon>Embryophyta</taxon>
        <taxon>Tracheophyta</taxon>
        <taxon>Spermatophyta</taxon>
        <taxon>Magnoliopsida</taxon>
        <taxon>eudicotyledons</taxon>
        <taxon>Gunneridae</taxon>
        <taxon>Pentapetalae</taxon>
        <taxon>rosids</taxon>
        <taxon>fabids</taxon>
        <taxon>Fabales</taxon>
        <taxon>Fabaceae</taxon>
        <taxon>Papilionoideae</taxon>
        <taxon>50 kb inversion clade</taxon>
        <taxon>NPAAA clade</taxon>
        <taxon>indigoferoid/millettioid clade</taxon>
        <taxon>Phaseoleae</taxon>
        <taxon>Cajanus</taxon>
    </lineage>
</organism>
<reference evidence="1" key="1">
    <citation type="journal article" date="2012" name="Nat. Biotechnol.">
        <title>Draft genome sequence of pigeonpea (Cajanus cajan), an orphan legume crop of resource-poor farmers.</title>
        <authorList>
            <person name="Varshney R.K."/>
            <person name="Chen W."/>
            <person name="Li Y."/>
            <person name="Bharti A.K."/>
            <person name="Saxena R.K."/>
            <person name="Schlueter J.A."/>
            <person name="Donoghue M.T."/>
            <person name="Azam S."/>
            <person name="Fan G."/>
            <person name="Whaley A.M."/>
            <person name="Farmer A.D."/>
            <person name="Sheridan J."/>
            <person name="Iwata A."/>
            <person name="Tuteja R."/>
            <person name="Penmetsa R.V."/>
            <person name="Wu W."/>
            <person name="Upadhyaya H.D."/>
            <person name="Yang S.P."/>
            <person name="Shah T."/>
            <person name="Saxena K.B."/>
            <person name="Michael T."/>
            <person name="McCombie W.R."/>
            <person name="Yang B."/>
            <person name="Zhang G."/>
            <person name="Yang H."/>
            <person name="Wang J."/>
            <person name="Spillane C."/>
            <person name="Cook D.R."/>
            <person name="May G.D."/>
            <person name="Xu X."/>
            <person name="Jackson S.A."/>
        </authorList>
    </citation>
    <scope>NUCLEOTIDE SEQUENCE [LARGE SCALE GENOMIC DNA]</scope>
</reference>
<dbReference type="Proteomes" id="UP000075243">
    <property type="component" value="Unassembled WGS sequence"/>
</dbReference>
<proteinExistence type="predicted"/>
<sequence length="302" mass="33395">MQYNAYNLGVRVAALETQAGLHLELRQDDLAAVAADKCMKVVENQEQARDYEAQFVRAKALKGLIELVNGNFDSAEDFFDKSLREKFSDGTAGLSYAEFLHKKQDYPLAKEVYRNVVQGAIEVKNAGRPYLGAGNFSVDELIVGSMCALGQLELLMGNSGNAEHYLTQALSRAEEAYGDSKHPTVGVALTSIALMYRRKAIQDRSSTLLIQEGIYRKVIDILKVPSVESESEDAAPLVDRSDIAALARGAYAEVLSVQENRKDEGEKMKNLAESIWQHRRMSLADALDSETSIIDSRISRIL</sequence>
<dbReference type="EMBL" id="KQ484094">
    <property type="protein sequence ID" value="KYP37522.1"/>
    <property type="molecule type" value="Genomic_DNA"/>
</dbReference>
<evidence type="ECO:0008006" key="3">
    <source>
        <dbReference type="Google" id="ProtNLM"/>
    </source>
</evidence>
<dbReference type="InterPro" id="IPR019734">
    <property type="entry name" value="TPR_rpt"/>
</dbReference>
<dbReference type="STRING" id="3821.A0A151R4T5"/>
<evidence type="ECO:0000313" key="1">
    <source>
        <dbReference type="EMBL" id="KYP37522.1"/>
    </source>
</evidence>
<dbReference type="GO" id="GO:0010073">
    <property type="term" value="P:meristem maintenance"/>
    <property type="evidence" value="ECO:0007669"/>
    <property type="project" value="EnsemblPlants"/>
</dbReference>
<dbReference type="Pfam" id="PF13181">
    <property type="entry name" value="TPR_8"/>
    <property type="match status" value="1"/>
</dbReference>
<dbReference type="InterPro" id="IPR011990">
    <property type="entry name" value="TPR-like_helical_dom_sf"/>
</dbReference>
<dbReference type="AlphaFoldDB" id="A0A151R4T5"/>
<dbReference type="Gramene" id="C.cajan_36929.t">
    <property type="protein sequence ID" value="C.cajan_36929.t"/>
    <property type="gene ID" value="C.cajan_36929"/>
</dbReference>
<keyword evidence="2" id="KW-1185">Reference proteome</keyword>